<gene>
    <name evidence="8" type="primary">Cni-Y106G6D.5</name>
    <name evidence="8" type="ORF">B9Z55_028380</name>
</gene>
<dbReference type="InterPro" id="IPR047187">
    <property type="entry name" value="SF1_C_Upf1"/>
</dbReference>
<dbReference type="SMART" id="SM00487">
    <property type="entry name" value="DEXDc"/>
    <property type="match status" value="1"/>
</dbReference>
<keyword evidence="9" id="KW-1185">Reference proteome</keyword>
<dbReference type="Pfam" id="PF13086">
    <property type="entry name" value="AAA_11"/>
    <property type="match status" value="1"/>
</dbReference>
<dbReference type="SUPFAM" id="SSF52540">
    <property type="entry name" value="P-loop containing nucleoside triphosphate hydrolases"/>
    <property type="match status" value="1"/>
</dbReference>
<keyword evidence="3" id="KW-0378">Hydrolase</keyword>
<dbReference type="GO" id="GO:0005524">
    <property type="term" value="F:ATP binding"/>
    <property type="evidence" value="ECO:0007669"/>
    <property type="project" value="UniProtKB-KW"/>
</dbReference>
<comment type="catalytic activity">
    <reaction evidence="6">
        <text>ATP + H2O = ADP + phosphate + H(+)</text>
        <dbReference type="Rhea" id="RHEA:13065"/>
        <dbReference type="ChEBI" id="CHEBI:15377"/>
        <dbReference type="ChEBI" id="CHEBI:15378"/>
        <dbReference type="ChEBI" id="CHEBI:30616"/>
        <dbReference type="ChEBI" id="CHEBI:43474"/>
        <dbReference type="ChEBI" id="CHEBI:456216"/>
        <dbReference type="EC" id="3.6.4.12"/>
    </reaction>
    <physiologicalReaction direction="left-to-right" evidence="6">
        <dbReference type="Rhea" id="RHEA:13066"/>
    </physiologicalReaction>
</comment>
<evidence type="ECO:0000313" key="9">
    <source>
        <dbReference type="Proteomes" id="UP000230233"/>
    </source>
</evidence>
<evidence type="ECO:0000256" key="2">
    <source>
        <dbReference type="ARBA" id="ARBA00022741"/>
    </source>
</evidence>
<evidence type="ECO:0000259" key="7">
    <source>
        <dbReference type="SMART" id="SM00487"/>
    </source>
</evidence>
<dbReference type="InterPro" id="IPR041677">
    <property type="entry name" value="DNA2/NAM7_AAA_11"/>
</dbReference>
<keyword evidence="2" id="KW-0547">Nucleotide-binding</keyword>
<dbReference type="InterPro" id="IPR027417">
    <property type="entry name" value="P-loop_NTPase"/>
</dbReference>
<dbReference type="GO" id="GO:0005694">
    <property type="term" value="C:chromosome"/>
    <property type="evidence" value="ECO:0007669"/>
    <property type="project" value="UniProtKB-ARBA"/>
</dbReference>
<sequence>MYSSRKIGCFLSYESQCYFSKTSQLLKVSRVLKKTPKNKISLTPKFWENLKSWPKLLDAEVDSQHEKLNEMIQNKTNWKEIEARGCCIGNLVVNSQYYDVTCGNVVELSGGTISSARWLRNGIPVSLNRIDEDGILKKVTEGHIAGLTYNTIKFCAYENNAIDPAIEKFVLTPSANGGALRFIKGILKDPTTLSSDSVHLINLAYRTIPMPSIHDRKLNNLPETLNPSQQAAVSAALNPQRNLLCIQGPPGTGKTRVIAEIVHQLLKKKKRVLICAPTHVAVQNAMDAVRRRMCQDISPEIVQKELCILNSTRDEFQDHPSTAKLESMEKELMRSNQKDQSTKLLSYECMKLRCSIYQSIYAPRRAIFSTLGTSSIQKLPEYDWKADVMIVDEAAQCTEPSTWVPALTTPTCKKLVLVGDQKQLPAIVLSDKAIRANFSLSLMEKLAEEFSKNNINILLNEQYRMNEKIMHWSNEHFYNNQLTAHSSVSDITLRDIYPKIPTDYIANKPIFMIDMKNFEDRSQESFDSKSYSNTGELNVVSNYVIRLVTDVGINPKDIAVIAPYYSQIEKLRNSISFRVDVNTVDAFQGQEREVIIFCFVRDNDEGSIGFLRETRRLNVAITRAKRQFVLVGNSDMLQRNRHVRSLYRYLKSEKVIYGPEIFDTFDDIGLPEMDKKPYNFDFREH</sequence>
<comment type="caution">
    <text evidence="8">The sequence shown here is derived from an EMBL/GenBank/DDBJ whole genome shotgun (WGS) entry which is preliminary data.</text>
</comment>
<dbReference type="GO" id="GO:0043139">
    <property type="term" value="F:5'-3' DNA helicase activity"/>
    <property type="evidence" value="ECO:0007669"/>
    <property type="project" value="TreeGrafter"/>
</dbReference>
<dbReference type="InterPro" id="IPR041679">
    <property type="entry name" value="DNA2/NAM7-like_C"/>
</dbReference>
<dbReference type="Pfam" id="PF13604">
    <property type="entry name" value="AAA_30"/>
    <property type="match status" value="1"/>
</dbReference>
<evidence type="ECO:0000313" key="8">
    <source>
        <dbReference type="EMBL" id="PIC12488.1"/>
    </source>
</evidence>
<dbReference type="Gene3D" id="2.40.30.270">
    <property type="match status" value="1"/>
</dbReference>
<comment type="similarity">
    <text evidence="1">Belongs to the DNA2/NAM7 helicase family.</text>
</comment>
<evidence type="ECO:0000256" key="6">
    <source>
        <dbReference type="ARBA" id="ARBA00048432"/>
    </source>
</evidence>
<dbReference type="OrthoDB" id="5805783at2759"/>
<evidence type="ECO:0000256" key="3">
    <source>
        <dbReference type="ARBA" id="ARBA00022801"/>
    </source>
</evidence>
<dbReference type="GO" id="GO:0016787">
    <property type="term" value="F:hydrolase activity"/>
    <property type="evidence" value="ECO:0007669"/>
    <property type="project" value="UniProtKB-KW"/>
</dbReference>
<dbReference type="FunFam" id="3.40.50.300:FF:000326">
    <property type="entry name" value="P-loop containing nucleoside triphosphate hydrolase"/>
    <property type="match status" value="1"/>
</dbReference>
<evidence type="ECO:0000256" key="1">
    <source>
        <dbReference type="ARBA" id="ARBA00007913"/>
    </source>
</evidence>
<proteinExistence type="inferred from homology"/>
<dbReference type="AlphaFoldDB" id="A0A2G5SBL6"/>
<dbReference type="Proteomes" id="UP000230233">
    <property type="component" value="Unassembled WGS sequence"/>
</dbReference>
<evidence type="ECO:0000256" key="4">
    <source>
        <dbReference type="ARBA" id="ARBA00022806"/>
    </source>
</evidence>
<name>A0A2G5SBL6_9PELO</name>
<keyword evidence="4" id="KW-0347">Helicase</keyword>
<organism evidence="8 9">
    <name type="scientific">Caenorhabditis nigoni</name>
    <dbReference type="NCBI Taxonomy" id="1611254"/>
    <lineage>
        <taxon>Eukaryota</taxon>
        <taxon>Metazoa</taxon>
        <taxon>Ecdysozoa</taxon>
        <taxon>Nematoda</taxon>
        <taxon>Chromadorea</taxon>
        <taxon>Rhabditida</taxon>
        <taxon>Rhabditina</taxon>
        <taxon>Rhabditomorpha</taxon>
        <taxon>Rhabditoidea</taxon>
        <taxon>Rhabditidae</taxon>
        <taxon>Peloderinae</taxon>
        <taxon>Caenorhabditis</taxon>
    </lineage>
</organism>
<dbReference type="EMBL" id="PDUG01000022">
    <property type="protein sequence ID" value="PIC12488.1"/>
    <property type="molecule type" value="Genomic_DNA"/>
</dbReference>
<dbReference type="Gene3D" id="3.40.50.300">
    <property type="entry name" value="P-loop containing nucleotide triphosphate hydrolases"/>
    <property type="match status" value="2"/>
</dbReference>
<feature type="domain" description="Helicase ATP-binding" evidence="7">
    <location>
        <begin position="221"/>
        <end position="445"/>
    </location>
</feature>
<dbReference type="InterPro" id="IPR014001">
    <property type="entry name" value="Helicase_ATP-bd"/>
</dbReference>
<evidence type="ECO:0000256" key="5">
    <source>
        <dbReference type="ARBA" id="ARBA00022840"/>
    </source>
</evidence>
<reference evidence="9" key="1">
    <citation type="submission" date="2017-10" db="EMBL/GenBank/DDBJ databases">
        <title>Rapid genome shrinkage in a self-fertile nematode reveals novel sperm competition proteins.</title>
        <authorList>
            <person name="Yin D."/>
            <person name="Schwarz E.M."/>
            <person name="Thomas C.G."/>
            <person name="Felde R.L."/>
            <person name="Korf I.F."/>
            <person name="Cutter A.D."/>
            <person name="Schartner C.M."/>
            <person name="Ralston E.J."/>
            <person name="Meyer B.J."/>
            <person name="Haag E.S."/>
        </authorList>
    </citation>
    <scope>NUCLEOTIDE SEQUENCE [LARGE SCALE GENOMIC DNA]</scope>
    <source>
        <strain evidence="9">JU1422</strain>
    </source>
</reference>
<dbReference type="InterPro" id="IPR050534">
    <property type="entry name" value="Coronavir_polyprotein_1ab"/>
</dbReference>
<dbReference type="STRING" id="1611254.A0A2G5SBL6"/>
<dbReference type="Pfam" id="PF13087">
    <property type="entry name" value="AAA_12"/>
    <property type="match status" value="1"/>
</dbReference>
<accession>A0A2G5SBL6</accession>
<dbReference type="PANTHER" id="PTHR43788:SF8">
    <property type="entry name" value="DNA-BINDING PROTEIN SMUBP-2"/>
    <property type="match status" value="1"/>
</dbReference>
<protein>
    <recommendedName>
        <fullName evidence="7">Helicase ATP-binding domain-containing protein</fullName>
    </recommendedName>
</protein>
<keyword evidence="5" id="KW-0067">ATP-binding</keyword>
<dbReference type="CDD" id="cd18808">
    <property type="entry name" value="SF1_C_Upf1"/>
    <property type="match status" value="1"/>
</dbReference>
<dbReference type="PANTHER" id="PTHR43788">
    <property type="entry name" value="DNA2/NAM7 HELICASE FAMILY MEMBER"/>
    <property type="match status" value="1"/>
</dbReference>